<dbReference type="SUPFAM" id="SSF103473">
    <property type="entry name" value="MFS general substrate transporter"/>
    <property type="match status" value="1"/>
</dbReference>
<evidence type="ECO:0000259" key="7">
    <source>
        <dbReference type="PROSITE" id="PS50850"/>
    </source>
</evidence>
<dbReference type="InterPro" id="IPR020846">
    <property type="entry name" value="MFS_dom"/>
</dbReference>
<name>A0A8W8NVN7_MAGGI</name>
<feature type="transmembrane region" description="Helical" evidence="6">
    <location>
        <begin position="149"/>
        <end position="171"/>
    </location>
</feature>
<evidence type="ECO:0000256" key="1">
    <source>
        <dbReference type="ARBA" id="ARBA00004141"/>
    </source>
</evidence>
<feature type="transmembrane region" description="Helical" evidence="6">
    <location>
        <begin position="368"/>
        <end position="389"/>
    </location>
</feature>
<evidence type="ECO:0000256" key="5">
    <source>
        <dbReference type="SAM" id="MobiDB-lite"/>
    </source>
</evidence>
<feature type="domain" description="Major facilitator superfamily (MFS) profile" evidence="7">
    <location>
        <begin position="34"/>
        <end position="547"/>
    </location>
</feature>
<feature type="transmembrane region" description="Helical" evidence="6">
    <location>
        <begin position="401"/>
        <end position="420"/>
    </location>
</feature>
<protein>
    <recommendedName>
        <fullName evidence="7">Major facilitator superfamily (MFS) profile domain-containing protein</fullName>
    </recommendedName>
</protein>
<evidence type="ECO:0000256" key="6">
    <source>
        <dbReference type="SAM" id="Phobius"/>
    </source>
</evidence>
<dbReference type="Gene3D" id="1.20.1250.20">
    <property type="entry name" value="MFS general substrate transporter like domains"/>
    <property type="match status" value="1"/>
</dbReference>
<evidence type="ECO:0000256" key="2">
    <source>
        <dbReference type="ARBA" id="ARBA00022692"/>
    </source>
</evidence>
<comment type="subcellular location">
    <subcellularLocation>
        <location evidence="1">Membrane</location>
        <topology evidence="1">Multi-pass membrane protein</topology>
    </subcellularLocation>
</comment>
<dbReference type="OrthoDB" id="6100430at2759"/>
<feature type="transmembrane region" description="Helical" evidence="6">
    <location>
        <begin position="432"/>
        <end position="451"/>
    </location>
</feature>
<feature type="transmembrane region" description="Helical" evidence="6">
    <location>
        <begin position="519"/>
        <end position="542"/>
    </location>
</feature>
<feature type="compositionally biased region" description="Basic and acidic residues" evidence="5">
    <location>
        <begin position="318"/>
        <end position="341"/>
    </location>
</feature>
<evidence type="ECO:0000313" key="9">
    <source>
        <dbReference type="Proteomes" id="UP000005408"/>
    </source>
</evidence>
<feature type="transmembrane region" description="Helical" evidence="6">
    <location>
        <begin position="177"/>
        <end position="200"/>
    </location>
</feature>
<sequence length="570" mass="63496">MDVDEILRSLNKYGRYQVFQLVYNFFCLPILTYPVVIYVFIGYVPDFKCKVPTEYINKNYDPEGIQNVTVTQHQCDVIIESNRSGDVIQKTLPCNHGYEYFGPETTASEWNLVCSSESLGSMTTTVAVIGQLVGSGVFPSLADKYGRLVVTYTNAIALVICYILAAIVPWFSAFVILRFLLGAFGQGVGLSLATLALELFPAESRGFVVFLGSICWSLSISSISLVGFLLRHVSWRYTMLTAGLIGAHTLASRWILQESPRWLMANGRYDDVREWIKQAAKWNKKDISNILVDLDLVTARSELQVIVNTEHSDDENEAREKNSKEAEEGARLVGDRTDSKDVQPGSLDKTLVQEESLSVLDIFRHRHILLTSLIVWIVWFVNGLTYYGLFLTSGTMTGNMYLNFFLNGVVEIPSIFFYMFTINRYGRKITCIIFHAIAGVCLCASAVLLYLGDSPVMEALALALSFAGKFGISGSFATIFLYTPEIYPTNLRAIGMGLASLASRIAAMISPYAGLLGTYIQWGPGVVFGTLSVLVTILFLWLPETTGKELPNTLDDVKHFYVIKQKKNKS</sequence>
<accession>A0A8W8NVN7</accession>
<feature type="transmembrane region" description="Helical" evidence="6">
    <location>
        <begin position="21"/>
        <end position="41"/>
    </location>
</feature>
<evidence type="ECO:0000313" key="8">
    <source>
        <dbReference type="EnsemblMetazoa" id="G7860.1:cds"/>
    </source>
</evidence>
<dbReference type="InterPro" id="IPR011701">
    <property type="entry name" value="MFS"/>
</dbReference>
<reference evidence="8" key="1">
    <citation type="submission" date="2022-08" db="UniProtKB">
        <authorList>
            <consortium name="EnsemblMetazoa"/>
        </authorList>
    </citation>
    <scope>IDENTIFICATION</scope>
    <source>
        <strain evidence="8">05x7-T-G4-1.051#20</strain>
    </source>
</reference>
<dbReference type="Proteomes" id="UP000005408">
    <property type="component" value="Unassembled WGS sequence"/>
</dbReference>
<dbReference type="InterPro" id="IPR036259">
    <property type="entry name" value="MFS_trans_sf"/>
</dbReference>
<feature type="transmembrane region" description="Helical" evidence="6">
    <location>
        <begin position="463"/>
        <end position="482"/>
    </location>
</feature>
<dbReference type="PROSITE" id="PS50850">
    <property type="entry name" value="MFS"/>
    <property type="match status" value="1"/>
</dbReference>
<feature type="transmembrane region" description="Helical" evidence="6">
    <location>
        <begin position="494"/>
        <end position="513"/>
    </location>
</feature>
<feature type="region of interest" description="Disordered" evidence="5">
    <location>
        <begin position="310"/>
        <end position="345"/>
    </location>
</feature>
<feature type="transmembrane region" description="Helical" evidence="6">
    <location>
        <begin position="207"/>
        <end position="229"/>
    </location>
</feature>
<keyword evidence="4 6" id="KW-0472">Membrane</keyword>
<dbReference type="GO" id="GO:0022857">
    <property type="term" value="F:transmembrane transporter activity"/>
    <property type="evidence" value="ECO:0007669"/>
    <property type="project" value="InterPro"/>
</dbReference>
<keyword evidence="2 6" id="KW-0812">Transmembrane</keyword>
<dbReference type="Pfam" id="PF07690">
    <property type="entry name" value="MFS_1"/>
    <property type="match status" value="1"/>
</dbReference>
<proteinExistence type="predicted"/>
<dbReference type="AlphaFoldDB" id="A0A8W8NVN7"/>
<dbReference type="PANTHER" id="PTHR24064">
    <property type="entry name" value="SOLUTE CARRIER FAMILY 22 MEMBER"/>
    <property type="match status" value="1"/>
</dbReference>
<keyword evidence="9" id="KW-1185">Reference proteome</keyword>
<organism evidence="8 9">
    <name type="scientific">Magallana gigas</name>
    <name type="common">Pacific oyster</name>
    <name type="synonym">Crassostrea gigas</name>
    <dbReference type="NCBI Taxonomy" id="29159"/>
    <lineage>
        <taxon>Eukaryota</taxon>
        <taxon>Metazoa</taxon>
        <taxon>Spiralia</taxon>
        <taxon>Lophotrochozoa</taxon>
        <taxon>Mollusca</taxon>
        <taxon>Bivalvia</taxon>
        <taxon>Autobranchia</taxon>
        <taxon>Pteriomorphia</taxon>
        <taxon>Ostreida</taxon>
        <taxon>Ostreoidea</taxon>
        <taxon>Ostreidae</taxon>
        <taxon>Magallana</taxon>
    </lineage>
</organism>
<keyword evidence="3 6" id="KW-1133">Transmembrane helix</keyword>
<evidence type="ECO:0000256" key="4">
    <source>
        <dbReference type="ARBA" id="ARBA00023136"/>
    </source>
</evidence>
<dbReference type="OMA" id="MANGRYD"/>
<dbReference type="GO" id="GO:0016020">
    <property type="term" value="C:membrane"/>
    <property type="evidence" value="ECO:0007669"/>
    <property type="project" value="UniProtKB-SubCell"/>
</dbReference>
<dbReference type="EnsemblMetazoa" id="G7860.1">
    <property type="protein sequence ID" value="G7860.1:cds"/>
    <property type="gene ID" value="G7860"/>
</dbReference>
<evidence type="ECO:0000256" key="3">
    <source>
        <dbReference type="ARBA" id="ARBA00022989"/>
    </source>
</evidence>